<gene>
    <name evidence="1" type="ORF">WOSG25_110780</name>
</gene>
<keyword evidence="2" id="KW-1185">Reference proteome</keyword>
<name>A0A069CUV7_WEIOS</name>
<dbReference type="EMBL" id="DF820494">
    <property type="protein sequence ID" value="GAK31600.1"/>
    <property type="molecule type" value="Genomic_DNA"/>
</dbReference>
<sequence length="107" mass="12379">MKNLLVRDLHDSAINAIEKRAKVLGISRNMLLIDVLEEYAKRISENEAANTLKTQMDLMIENQNRLIESHNNSTERIVASNQDVIQAMQRLIIEFGEIKNQIIKQMF</sequence>
<proteinExistence type="predicted"/>
<dbReference type="RefSeq" id="WP_027699555.1">
    <property type="nucleotide sequence ID" value="NZ_DF820494.1"/>
</dbReference>
<accession>A0A069CUV7</accession>
<dbReference type="STRING" id="1329250.WOSG25_110780"/>
<organism evidence="1 2">
    <name type="scientific">Weissella oryzae (strain DSM 25784 / JCM 18191 / LMG 30913 / SG25)</name>
    <dbReference type="NCBI Taxonomy" id="1329250"/>
    <lineage>
        <taxon>Bacteria</taxon>
        <taxon>Bacillati</taxon>
        <taxon>Bacillota</taxon>
        <taxon>Bacilli</taxon>
        <taxon>Lactobacillales</taxon>
        <taxon>Lactobacillaceae</taxon>
        <taxon>Weissella</taxon>
    </lineage>
</organism>
<reference evidence="2" key="1">
    <citation type="journal article" date="2014" name="Genome Announc.">
        <title>Draft genome sequence of Weissella oryzae SG25T, isolated from fermented rice grains.</title>
        <authorList>
            <person name="Tanizawa Y."/>
            <person name="Fujisawa T."/>
            <person name="Mochizuki T."/>
            <person name="Kaminuma E."/>
            <person name="Suzuki Y."/>
            <person name="Nakamura Y."/>
            <person name="Tohno M."/>
        </authorList>
    </citation>
    <scope>NUCLEOTIDE SEQUENCE [LARGE SCALE GENOMIC DNA]</scope>
    <source>
        <strain evidence="2">DSM 25784 / JCM 18191 / LMG 30913 / SG25</strain>
    </source>
</reference>
<protein>
    <submittedName>
        <fullName evidence="1">Uncharacterized protein</fullName>
    </submittedName>
</protein>
<dbReference type="OrthoDB" id="9911513at2"/>
<dbReference type="Proteomes" id="UP000030643">
    <property type="component" value="Unassembled WGS sequence"/>
</dbReference>
<evidence type="ECO:0000313" key="1">
    <source>
        <dbReference type="EMBL" id="GAK31600.1"/>
    </source>
</evidence>
<dbReference type="AlphaFoldDB" id="A0A069CUV7"/>
<evidence type="ECO:0000313" key="2">
    <source>
        <dbReference type="Proteomes" id="UP000030643"/>
    </source>
</evidence>